<dbReference type="CDD" id="cd01184">
    <property type="entry name" value="INT_C_like_1"/>
    <property type="match status" value="1"/>
</dbReference>
<dbReference type="SUPFAM" id="SSF56349">
    <property type="entry name" value="DNA breaking-rejoining enzymes"/>
    <property type="match status" value="1"/>
</dbReference>
<feature type="domain" description="DUF6538" evidence="3">
    <location>
        <begin position="5"/>
        <end position="82"/>
    </location>
</feature>
<dbReference type="GO" id="GO:0003677">
    <property type="term" value="F:DNA binding"/>
    <property type="evidence" value="ECO:0007669"/>
    <property type="project" value="InterPro"/>
</dbReference>
<evidence type="ECO:0000313" key="4">
    <source>
        <dbReference type="EMBL" id="MBT9288765.1"/>
    </source>
</evidence>
<proteinExistence type="predicted"/>
<evidence type="ECO:0000256" key="1">
    <source>
        <dbReference type="ARBA" id="ARBA00023172"/>
    </source>
</evidence>
<dbReference type="Gene3D" id="1.10.443.10">
    <property type="entry name" value="Intergrase catalytic core"/>
    <property type="match status" value="1"/>
</dbReference>
<sequence>MTGVQRRSSGIYECRVQMPKDLARQPVPPALREALSDLVNPKTGCFKGEVARSLRTTDQREAKRRGRKANVEVHELIDRARRLLRDGQATPAIQPITDSEAEHIARLIHADWLSFDDEQREGDDRRDRGDGEERGGNLTPLQFGPNEQGMEADAFEAYGDFLNEEADQLRTAYARRDTRVVEAEVAGFLRAQGRQLPPSPQDRRPILMKVLEHRVQAIEDLQARQAGKVVPTPTVSASEGAGPRLTEAFAQWKAGGGIKGARVPSSNSILEAEQAVRRFIELHGDLRLGSITKARAREYRDAIAKLPTRLPKTLRDQPLPIILAKDLSSYPTRDAATVNKLLALLGGIVSHASGEGLLDDLAGFANPFDKSIRYRRETRAGDSRVAFEAAELAALFASPVYAQGLRPAGGGCEAAFWFPLVGLLSGMRLEEIAGIRLCDMKVDDATQRWFFDVSPEGGRSVKTASSIRCVPVHPLLERIGLLRYRQARAQGGAAPTDRLWNEVVSATGRPASAAWSKWFGRYLGDTVGIADDRKVFHSFRHSFKRMARDSELEEAIHDALTGHAGRGSAGRAYGRGYSLKPLIAAMDRIEVPAGTGLEGLTWAGSPDFDPSTRP</sequence>
<dbReference type="AlphaFoldDB" id="A0A947D0N3"/>
<dbReference type="InterPro" id="IPR046668">
    <property type="entry name" value="DUF6538"/>
</dbReference>
<dbReference type="Proteomes" id="UP000766595">
    <property type="component" value="Unassembled WGS sequence"/>
</dbReference>
<dbReference type="InterPro" id="IPR011010">
    <property type="entry name" value="DNA_brk_join_enz"/>
</dbReference>
<protein>
    <submittedName>
        <fullName evidence="4">Site-specific integrase</fullName>
    </submittedName>
</protein>
<dbReference type="Pfam" id="PF20172">
    <property type="entry name" value="DUF6538"/>
    <property type="match status" value="1"/>
</dbReference>
<evidence type="ECO:0000259" key="3">
    <source>
        <dbReference type="Pfam" id="PF20172"/>
    </source>
</evidence>
<dbReference type="InterPro" id="IPR013762">
    <property type="entry name" value="Integrase-like_cat_sf"/>
</dbReference>
<dbReference type="GO" id="GO:0015074">
    <property type="term" value="P:DNA integration"/>
    <property type="evidence" value="ECO:0007669"/>
    <property type="project" value="InterPro"/>
</dbReference>
<keyword evidence="5" id="KW-1185">Reference proteome</keyword>
<evidence type="ECO:0000256" key="2">
    <source>
        <dbReference type="SAM" id="MobiDB-lite"/>
    </source>
</evidence>
<gene>
    <name evidence="4" type="ORF">KL771_04850</name>
</gene>
<dbReference type="GO" id="GO:0006310">
    <property type="term" value="P:DNA recombination"/>
    <property type="evidence" value="ECO:0007669"/>
    <property type="project" value="UniProtKB-KW"/>
</dbReference>
<comment type="caution">
    <text evidence="4">The sequence shown here is derived from an EMBL/GenBank/DDBJ whole genome shotgun (WGS) entry which is preliminary data.</text>
</comment>
<dbReference type="RefSeq" id="WP_261967418.1">
    <property type="nucleotide sequence ID" value="NZ_JAHHZF010000002.1"/>
</dbReference>
<name>A0A947D0N3_9HYPH</name>
<keyword evidence="1" id="KW-0233">DNA recombination</keyword>
<organism evidence="4 5">
    <name type="scientific">Prosthecodimorpha staleyi</name>
    <dbReference type="NCBI Taxonomy" id="2840188"/>
    <lineage>
        <taxon>Bacteria</taxon>
        <taxon>Pseudomonadati</taxon>
        <taxon>Pseudomonadota</taxon>
        <taxon>Alphaproteobacteria</taxon>
        <taxon>Hyphomicrobiales</taxon>
        <taxon>Ancalomicrobiaceae</taxon>
        <taxon>Prosthecodimorpha</taxon>
    </lineage>
</organism>
<feature type="region of interest" description="Disordered" evidence="2">
    <location>
        <begin position="118"/>
        <end position="147"/>
    </location>
</feature>
<reference evidence="4 5" key="1">
    <citation type="submission" date="2021-06" db="EMBL/GenBank/DDBJ databases">
        <authorList>
            <person name="Grouzdev D.S."/>
            <person name="Koziaeva V."/>
        </authorList>
    </citation>
    <scope>NUCLEOTIDE SEQUENCE [LARGE SCALE GENOMIC DNA]</scope>
    <source>
        <strain evidence="4 5">22</strain>
    </source>
</reference>
<feature type="compositionally biased region" description="Basic and acidic residues" evidence="2">
    <location>
        <begin position="122"/>
        <end position="135"/>
    </location>
</feature>
<evidence type="ECO:0000313" key="5">
    <source>
        <dbReference type="Proteomes" id="UP000766595"/>
    </source>
</evidence>
<dbReference type="EMBL" id="JAHHZF010000002">
    <property type="protein sequence ID" value="MBT9288765.1"/>
    <property type="molecule type" value="Genomic_DNA"/>
</dbReference>
<accession>A0A947D0N3</accession>